<feature type="transmembrane region" description="Helical" evidence="8">
    <location>
        <begin position="316"/>
        <end position="334"/>
    </location>
</feature>
<dbReference type="RefSeq" id="WP_013633451.1">
    <property type="nucleotide sequence ID" value="NC_015177.1"/>
</dbReference>
<dbReference type="PANTHER" id="PTHR41523:SF8">
    <property type="entry name" value="ETHYLENE RESPONSE SENSOR PROTEIN"/>
    <property type="match status" value="1"/>
</dbReference>
<reference evidence="10 11" key="1">
    <citation type="journal article" date="2011" name="Stand. Genomic Sci.">
        <title>Complete genome sequence of the gliding, heparinolytic Pedobacter saltans type strain (113).</title>
        <authorList>
            <person name="Liolios K."/>
            <person name="Sikorski J."/>
            <person name="Lu M."/>
            <person name="Nolan M."/>
            <person name="Lapidus A."/>
            <person name="Lucas S."/>
            <person name="Hammon N."/>
            <person name="Deshpande S."/>
            <person name="Cheng J.F."/>
            <person name="Tapia R."/>
            <person name="Han C."/>
            <person name="Goodwin L."/>
            <person name="Pitluck S."/>
            <person name="Huntemann M."/>
            <person name="Ivanova N."/>
            <person name="Pagani I."/>
            <person name="Mavromatis K."/>
            <person name="Ovchinikova G."/>
            <person name="Pati A."/>
            <person name="Chen A."/>
            <person name="Palaniappan K."/>
            <person name="Land M."/>
            <person name="Hauser L."/>
            <person name="Brambilla E.M."/>
            <person name="Kotsyurbenko O."/>
            <person name="Rohde M."/>
            <person name="Tindall B.J."/>
            <person name="Abt B."/>
            <person name="Goker M."/>
            <person name="Detter J.C."/>
            <person name="Woyke T."/>
            <person name="Bristow J."/>
            <person name="Eisen J.A."/>
            <person name="Markowitz V."/>
            <person name="Hugenholtz P."/>
            <person name="Klenk H.P."/>
            <person name="Kyrpides N.C."/>
        </authorList>
    </citation>
    <scope>NUCLEOTIDE SEQUENCE [LARGE SCALE GENOMIC DNA]</scope>
    <source>
        <strain evidence="11">ATCC 51119 / DSM 12145 / JCM 21818 / LMG 10337 / NBRC 100064 / NCIMB 13643</strain>
    </source>
</reference>
<dbReference type="InterPro" id="IPR036890">
    <property type="entry name" value="HATPase_C_sf"/>
</dbReference>
<dbReference type="Gene3D" id="2.60.40.2380">
    <property type="match status" value="1"/>
</dbReference>
<comment type="catalytic activity">
    <reaction evidence="1">
        <text>ATP + protein L-histidine = ADP + protein N-phospho-L-histidine.</text>
        <dbReference type="EC" id="2.7.13.3"/>
    </reaction>
</comment>
<evidence type="ECO:0000256" key="2">
    <source>
        <dbReference type="ARBA" id="ARBA00012438"/>
    </source>
</evidence>
<dbReference type="PROSITE" id="PS50109">
    <property type="entry name" value="HIS_KIN"/>
    <property type="match status" value="1"/>
</dbReference>
<dbReference type="InterPro" id="IPR011495">
    <property type="entry name" value="Sig_transdc_His_kin_sub2_dim/P"/>
</dbReference>
<dbReference type="InterPro" id="IPR005467">
    <property type="entry name" value="His_kinase_dom"/>
</dbReference>
<keyword evidence="3" id="KW-0597">Phosphoprotein</keyword>
<proteinExistence type="predicted"/>
<evidence type="ECO:0000256" key="4">
    <source>
        <dbReference type="ARBA" id="ARBA00022679"/>
    </source>
</evidence>
<evidence type="ECO:0000256" key="5">
    <source>
        <dbReference type="ARBA" id="ARBA00022741"/>
    </source>
</evidence>
<evidence type="ECO:0000259" key="9">
    <source>
        <dbReference type="PROSITE" id="PS50109"/>
    </source>
</evidence>
<evidence type="ECO:0000256" key="7">
    <source>
        <dbReference type="ARBA" id="ARBA00022840"/>
    </source>
</evidence>
<dbReference type="Gene3D" id="3.30.565.10">
    <property type="entry name" value="Histidine kinase-like ATPase, C-terminal domain"/>
    <property type="match status" value="1"/>
</dbReference>
<dbReference type="SUPFAM" id="SSF55874">
    <property type="entry name" value="ATPase domain of HSP90 chaperone/DNA topoisomerase II/histidine kinase"/>
    <property type="match status" value="1"/>
</dbReference>
<feature type="transmembrane region" description="Helical" evidence="8">
    <location>
        <begin position="343"/>
        <end position="365"/>
    </location>
</feature>
<evidence type="ECO:0000256" key="3">
    <source>
        <dbReference type="ARBA" id="ARBA00022553"/>
    </source>
</evidence>
<sequence>MKLRPALSIYLYILLSLPSFCLGEGVFISEKNAEAHTLLKPFFYAIEDSSDNYSAKDILHKQQSDFSLLEQLKLSAPDHTIWLKTTIQTSKDLLHRDFHLSFDHLTFVDLYLFKDDSLVTHRQAGVFRKQSEISAGDQRLGFNLLLNKASNYQLLLKIKHTKKYPPIFNFQLQDAYAYLVTNRNLDLTNAWLQGALAILFLYACISWLVNRYRPFVWVALFLLLIGLYGFSLQPQYIDLLFPSYPETGWLLVLVYLHSGIISFYLLMADFLEIKKNDATLYRCLMYVIKAIPFFTLLCLTNNILTSNYYLTNQINLYISIVHLSCIGYTFFTLWNKLDSGQRFLLYGIIVFAAGAIALVGITFVLNEQGFIYAPIITKTTIILIAILFLAGIGRKLRQHEQEKIATLKLLNKLHSEHNVLIEHKVEERTIELQAMNSKLTLQQEELISQHNHIQTLMDELNHRVKNNLQMLYSLSTFQLPQIQNEKGKQVLNEMRSRIKAMMLVNEHLNTETEKQFVQVSSLTKEIKQHIQYIYDPQRTVKIELDIPDNFSLSTKHSLPFGLILTELFTNTFKHAFEPEYIAPSIKIGIFLAEEEIQLTYKDNGKGAEKLDTRSSMGISLIHDLARQLKGQLQINTNSGFNYLFTFPKH</sequence>
<dbReference type="eggNOG" id="COG3920">
    <property type="taxonomic scope" value="Bacteria"/>
</dbReference>
<dbReference type="InterPro" id="IPR011623">
    <property type="entry name" value="7TMR_DISM_rcpt_extracell_dom1"/>
</dbReference>
<feature type="transmembrane region" description="Helical" evidence="8">
    <location>
        <begin position="283"/>
        <end position="304"/>
    </location>
</feature>
<organism evidence="10 11">
    <name type="scientific">Pseudopedobacter saltans (strain ATCC 51119 / DSM 12145 / JCM 21818 / CCUG 39354 / LMG 10337 / NBRC 100064 / NCIMB 13643)</name>
    <name type="common">Pedobacter saltans</name>
    <dbReference type="NCBI Taxonomy" id="762903"/>
    <lineage>
        <taxon>Bacteria</taxon>
        <taxon>Pseudomonadati</taxon>
        <taxon>Bacteroidota</taxon>
        <taxon>Sphingobacteriia</taxon>
        <taxon>Sphingobacteriales</taxon>
        <taxon>Sphingobacteriaceae</taxon>
        <taxon>Pseudopedobacter</taxon>
    </lineage>
</organism>
<accession>F0SE40</accession>
<dbReference type="Pfam" id="PF07696">
    <property type="entry name" value="7TMR-DISMED2"/>
    <property type="match status" value="1"/>
</dbReference>
<feature type="transmembrane region" description="Helical" evidence="8">
    <location>
        <begin position="371"/>
        <end position="393"/>
    </location>
</feature>
<dbReference type="KEGG" id="psn:Pedsa_2418"/>
<evidence type="ECO:0000256" key="8">
    <source>
        <dbReference type="SAM" id="Phobius"/>
    </source>
</evidence>
<keyword evidence="8" id="KW-0472">Membrane</keyword>
<dbReference type="EMBL" id="CP002545">
    <property type="protein sequence ID" value="ADY52966.1"/>
    <property type="molecule type" value="Genomic_DNA"/>
</dbReference>
<dbReference type="EC" id="2.7.13.3" evidence="2"/>
<evidence type="ECO:0000313" key="10">
    <source>
        <dbReference type="EMBL" id="ADY52966.1"/>
    </source>
</evidence>
<keyword evidence="5" id="KW-0547">Nucleotide-binding</keyword>
<dbReference type="Pfam" id="PF07568">
    <property type="entry name" value="HisKA_2"/>
    <property type="match status" value="1"/>
</dbReference>
<feature type="transmembrane region" description="Helical" evidence="8">
    <location>
        <begin position="190"/>
        <end position="209"/>
    </location>
</feature>
<dbReference type="STRING" id="762903.Pedsa_2418"/>
<keyword evidence="11" id="KW-1185">Reference proteome</keyword>
<dbReference type="Pfam" id="PF07695">
    <property type="entry name" value="7TMR-DISM_7TM"/>
    <property type="match status" value="1"/>
</dbReference>
<keyword evidence="6 10" id="KW-0418">Kinase</keyword>
<name>F0SE40_PSESL</name>
<protein>
    <recommendedName>
        <fullName evidence="2">histidine kinase</fullName>
        <ecNumber evidence="2">2.7.13.3</ecNumber>
    </recommendedName>
</protein>
<dbReference type="GO" id="GO:0005524">
    <property type="term" value="F:ATP binding"/>
    <property type="evidence" value="ECO:0007669"/>
    <property type="project" value="UniProtKB-KW"/>
</dbReference>
<dbReference type="GO" id="GO:0004673">
    <property type="term" value="F:protein histidine kinase activity"/>
    <property type="evidence" value="ECO:0007669"/>
    <property type="project" value="UniProtKB-EC"/>
</dbReference>
<keyword evidence="8" id="KW-1133">Transmembrane helix</keyword>
<feature type="transmembrane region" description="Helical" evidence="8">
    <location>
        <begin position="249"/>
        <end position="271"/>
    </location>
</feature>
<dbReference type="HOGENOM" id="CLU_422020_0_0_10"/>
<dbReference type="PANTHER" id="PTHR41523">
    <property type="entry name" value="TWO-COMPONENT SYSTEM SENSOR PROTEIN"/>
    <property type="match status" value="1"/>
</dbReference>
<keyword evidence="7" id="KW-0067">ATP-binding</keyword>
<dbReference type="AlphaFoldDB" id="F0SE40"/>
<evidence type="ECO:0000256" key="1">
    <source>
        <dbReference type="ARBA" id="ARBA00000085"/>
    </source>
</evidence>
<dbReference type="OrthoDB" id="1523170at2"/>
<feature type="domain" description="Histidine kinase" evidence="9">
    <location>
        <begin position="459"/>
        <end position="649"/>
    </location>
</feature>
<feature type="transmembrane region" description="Helical" evidence="8">
    <location>
        <begin position="216"/>
        <end position="237"/>
    </location>
</feature>
<gene>
    <name evidence="10" type="ordered locus">Pedsa_2418</name>
</gene>
<evidence type="ECO:0000313" key="11">
    <source>
        <dbReference type="Proteomes" id="UP000000310"/>
    </source>
</evidence>
<dbReference type="Proteomes" id="UP000000310">
    <property type="component" value="Chromosome"/>
</dbReference>
<keyword evidence="8" id="KW-0812">Transmembrane</keyword>
<reference evidence="11" key="2">
    <citation type="submission" date="2011-02" db="EMBL/GenBank/DDBJ databases">
        <title>The complete genome of Pedobacter saltans DSM 12145.</title>
        <authorList>
            <consortium name="US DOE Joint Genome Institute (JGI-PGF)"/>
            <person name="Lucas S."/>
            <person name="Copeland A."/>
            <person name="Lapidus A."/>
            <person name="Bruce D."/>
            <person name="Goodwin L."/>
            <person name="Pitluck S."/>
            <person name="Kyrpides N."/>
            <person name="Mavromatis K."/>
            <person name="Pagani I."/>
            <person name="Ivanova N."/>
            <person name="Ovchinnikova G."/>
            <person name="Lu M."/>
            <person name="Detter J.C."/>
            <person name="Han C."/>
            <person name="Land M."/>
            <person name="Hauser L."/>
            <person name="Markowitz V."/>
            <person name="Cheng J.-F."/>
            <person name="Hugenholtz P."/>
            <person name="Woyke T."/>
            <person name="Wu D."/>
            <person name="Tindall B."/>
            <person name="Pomrenke H.G."/>
            <person name="Brambilla E."/>
            <person name="Klenk H.-P."/>
            <person name="Eisen J.A."/>
        </authorList>
    </citation>
    <scope>NUCLEOTIDE SEQUENCE [LARGE SCALE GENOMIC DNA]</scope>
    <source>
        <strain evidence="11">ATCC 51119 / DSM 12145 / JCM 21818 / LMG 10337 / NBRC 100064 / NCIMB 13643</strain>
    </source>
</reference>
<dbReference type="InterPro" id="IPR011622">
    <property type="entry name" value="7TMR_DISM_rcpt_extracell_dom2"/>
</dbReference>
<dbReference type="eggNOG" id="COG1835">
    <property type="taxonomic scope" value="Bacteria"/>
</dbReference>
<evidence type="ECO:0000256" key="6">
    <source>
        <dbReference type="ARBA" id="ARBA00022777"/>
    </source>
</evidence>
<keyword evidence="4" id="KW-0808">Transferase</keyword>